<feature type="transmembrane region" description="Helical" evidence="1">
    <location>
        <begin position="191"/>
        <end position="209"/>
    </location>
</feature>
<keyword evidence="1" id="KW-1133">Transmembrane helix</keyword>
<dbReference type="RefSeq" id="WP_163456495.1">
    <property type="nucleotide sequence ID" value="NZ_JAAGOH010000004.1"/>
</dbReference>
<dbReference type="AlphaFoldDB" id="A0A7C9TIS9"/>
<proteinExistence type="predicted"/>
<dbReference type="Proteomes" id="UP000484255">
    <property type="component" value="Unassembled WGS sequence"/>
</dbReference>
<evidence type="ECO:0000259" key="2">
    <source>
        <dbReference type="Pfam" id="PF07786"/>
    </source>
</evidence>
<protein>
    <submittedName>
        <fullName evidence="3">DUF1624 domain-containing protein</fullName>
    </submittedName>
</protein>
<feature type="transmembrane region" description="Helical" evidence="1">
    <location>
        <begin position="116"/>
        <end position="138"/>
    </location>
</feature>
<evidence type="ECO:0000256" key="1">
    <source>
        <dbReference type="SAM" id="Phobius"/>
    </source>
</evidence>
<evidence type="ECO:0000313" key="4">
    <source>
        <dbReference type="Proteomes" id="UP000484255"/>
    </source>
</evidence>
<comment type="caution">
    <text evidence="3">The sequence shown here is derived from an EMBL/GenBank/DDBJ whole genome shotgun (WGS) entry which is preliminary data.</text>
</comment>
<keyword evidence="1" id="KW-0472">Membrane</keyword>
<feature type="transmembrane region" description="Helical" evidence="1">
    <location>
        <begin position="21"/>
        <end position="41"/>
    </location>
</feature>
<feature type="transmembrane region" description="Helical" evidence="1">
    <location>
        <begin position="61"/>
        <end position="80"/>
    </location>
</feature>
<dbReference type="Pfam" id="PF07786">
    <property type="entry name" value="HGSNAT_cat"/>
    <property type="match status" value="1"/>
</dbReference>
<accession>A0A7C9TIS9</accession>
<keyword evidence="1" id="KW-0812">Transmembrane</keyword>
<feature type="transmembrane region" description="Helical" evidence="1">
    <location>
        <begin position="145"/>
        <end position="163"/>
    </location>
</feature>
<feature type="transmembrane region" description="Helical" evidence="1">
    <location>
        <begin position="92"/>
        <end position="110"/>
    </location>
</feature>
<organism evidence="3 4">
    <name type="scientific">Ideonella livida</name>
    <dbReference type="NCBI Taxonomy" id="2707176"/>
    <lineage>
        <taxon>Bacteria</taxon>
        <taxon>Pseudomonadati</taxon>
        <taxon>Pseudomonadota</taxon>
        <taxon>Betaproteobacteria</taxon>
        <taxon>Burkholderiales</taxon>
        <taxon>Sphaerotilaceae</taxon>
        <taxon>Ideonella</taxon>
    </lineage>
</organism>
<evidence type="ECO:0000313" key="3">
    <source>
        <dbReference type="EMBL" id="NDY90644.1"/>
    </source>
</evidence>
<keyword evidence="4" id="KW-1185">Reference proteome</keyword>
<reference evidence="3 4" key="1">
    <citation type="submission" date="2020-02" db="EMBL/GenBank/DDBJ databases">
        <title>Ideonella bacterium strain TBM-1.</title>
        <authorList>
            <person name="Chen W.-M."/>
        </authorList>
    </citation>
    <scope>NUCLEOTIDE SEQUENCE [LARGE SCALE GENOMIC DNA]</scope>
    <source>
        <strain evidence="3 4">TBM-1</strain>
    </source>
</reference>
<dbReference type="InterPro" id="IPR012429">
    <property type="entry name" value="HGSNAT_cat"/>
</dbReference>
<feature type="domain" description="Heparan-alpha-glucosaminide N-acetyltransferase catalytic" evidence="2">
    <location>
        <begin position="14"/>
        <end position="244"/>
    </location>
</feature>
<dbReference type="EMBL" id="JAAGOH010000004">
    <property type="protein sequence ID" value="NDY90644.1"/>
    <property type="molecule type" value="Genomic_DNA"/>
</dbReference>
<sequence length="263" mass="29057">MTLAGPTTGAGASRQVGLDALRGLAVLWMVAYHFCFDLNLFRLLTPPQRFLTDPFWTWQRTAIVSLFLACAGAGQAWAWMAEIPAARFWRRWVQVAGCAAGVSLATWCLFPQSWVYFGVLHGVAVMLLLVHGLVHPLWRRWPRPVGLALWPLGLLLCLAPRALAHPRFDAPALHGLGLVTRLPVTEDYVPLLPWMGVLCWGLAAGLVRARQPCVPRRVRPLPGVLRASAWLGRHSLSVYMLHQPVLMGLLMAWAAAAGRPSPF</sequence>
<name>A0A7C9TIS9_9BURK</name>
<gene>
    <name evidence="3" type="ORF">G3A44_05465</name>
</gene>
<feature type="transmembrane region" description="Helical" evidence="1">
    <location>
        <begin position="236"/>
        <end position="256"/>
    </location>
</feature>